<feature type="region of interest" description="Disordered" evidence="1">
    <location>
        <begin position="53"/>
        <end position="176"/>
    </location>
</feature>
<feature type="compositionally biased region" description="Gly residues" evidence="1">
    <location>
        <begin position="165"/>
        <end position="176"/>
    </location>
</feature>
<gene>
    <name evidence="3" type="ORF">DBZ45_20230</name>
</gene>
<evidence type="ECO:0000256" key="1">
    <source>
        <dbReference type="SAM" id="MobiDB-lite"/>
    </source>
</evidence>
<dbReference type="RefSeq" id="WP_111905613.1">
    <property type="nucleotide sequence ID" value="NZ_QLNP01000103.1"/>
</dbReference>
<reference evidence="3 4" key="1">
    <citation type="submission" date="2018-04" db="EMBL/GenBank/DDBJ databases">
        <title>Bacteria isolated from cave deposits of Manipur.</title>
        <authorList>
            <person name="Sahoo D."/>
            <person name="Sarangthem I."/>
            <person name="Nandeibam J."/>
        </authorList>
    </citation>
    <scope>NUCLEOTIDE SEQUENCE [LARGE SCALE GENOMIC DNA]</scope>
    <source>
        <strain evidence="4">mrc11</strain>
    </source>
</reference>
<feature type="compositionally biased region" description="Low complexity" evidence="1">
    <location>
        <begin position="58"/>
        <end position="72"/>
    </location>
</feature>
<dbReference type="EMBL" id="QLNP01000103">
    <property type="protein sequence ID" value="RAM35533.1"/>
    <property type="molecule type" value="Genomic_DNA"/>
</dbReference>
<evidence type="ECO:0000256" key="2">
    <source>
        <dbReference type="SAM" id="SignalP"/>
    </source>
</evidence>
<dbReference type="AlphaFoldDB" id="A0A328HEV0"/>
<evidence type="ECO:0000313" key="3">
    <source>
        <dbReference type="EMBL" id="RAM35533.1"/>
    </source>
</evidence>
<proteinExistence type="predicted"/>
<dbReference type="OrthoDB" id="9907342at2"/>
<sequence>MKTGAALVLSVAGILAAGSAALAVNTQVLNVSPPGTGNANIVLLPNGAVPPAPAVSEGPAATPRAPRGPAAGQNTSTPAKASPAKTGSAKSGATASAAAKPAPTKTAPASAAANAGSPGSAPSSSGSGGTTGLTIQPAPAPVVVVPVQPGDDKGGLRKAPEPGDDSGGSGGHGADD</sequence>
<feature type="signal peptide" evidence="2">
    <location>
        <begin position="1"/>
        <end position="23"/>
    </location>
</feature>
<dbReference type="Proteomes" id="UP000249166">
    <property type="component" value="Unassembled WGS sequence"/>
</dbReference>
<accession>A0A328HEV0</accession>
<comment type="caution">
    <text evidence="3">The sequence shown here is derived from an EMBL/GenBank/DDBJ whole genome shotgun (WGS) entry which is preliminary data.</text>
</comment>
<keyword evidence="2" id="KW-0732">Signal</keyword>
<organism evidence="3 4">
    <name type="scientific">Arthrobacter globiformis</name>
    <dbReference type="NCBI Taxonomy" id="1665"/>
    <lineage>
        <taxon>Bacteria</taxon>
        <taxon>Bacillati</taxon>
        <taxon>Actinomycetota</taxon>
        <taxon>Actinomycetes</taxon>
        <taxon>Micrococcales</taxon>
        <taxon>Micrococcaceae</taxon>
        <taxon>Arthrobacter</taxon>
    </lineage>
</organism>
<protein>
    <submittedName>
        <fullName evidence="3">Uncharacterized protein</fullName>
    </submittedName>
</protein>
<feature type="compositionally biased region" description="Basic and acidic residues" evidence="1">
    <location>
        <begin position="150"/>
        <end position="161"/>
    </location>
</feature>
<feature type="chain" id="PRO_5016294886" evidence="2">
    <location>
        <begin position="24"/>
        <end position="176"/>
    </location>
</feature>
<feature type="compositionally biased region" description="Low complexity" evidence="1">
    <location>
        <begin position="84"/>
        <end position="125"/>
    </location>
</feature>
<evidence type="ECO:0000313" key="4">
    <source>
        <dbReference type="Proteomes" id="UP000249166"/>
    </source>
</evidence>
<name>A0A328HEV0_ARTGO</name>